<evidence type="ECO:0000313" key="2">
    <source>
        <dbReference type="Proteomes" id="UP000799755"/>
    </source>
</evidence>
<dbReference type="EMBL" id="MU003495">
    <property type="protein sequence ID" value="KAF2476033.1"/>
    <property type="molecule type" value="Genomic_DNA"/>
</dbReference>
<name>A0ACB6RBA0_9PLEO</name>
<proteinExistence type="predicted"/>
<protein>
    <submittedName>
        <fullName evidence="1">Uncharacterized protein</fullName>
    </submittedName>
</protein>
<evidence type="ECO:0000313" key="1">
    <source>
        <dbReference type="EMBL" id="KAF2476033.1"/>
    </source>
</evidence>
<accession>A0ACB6RBA0</accession>
<comment type="caution">
    <text evidence="1">The sequence shown here is derived from an EMBL/GenBank/DDBJ whole genome shotgun (WGS) entry which is preliminary data.</text>
</comment>
<reference evidence="1" key="1">
    <citation type="journal article" date="2020" name="Stud. Mycol.">
        <title>101 Dothideomycetes genomes: a test case for predicting lifestyles and emergence of pathogens.</title>
        <authorList>
            <person name="Haridas S."/>
            <person name="Albert R."/>
            <person name="Binder M."/>
            <person name="Bloem J."/>
            <person name="Labutti K."/>
            <person name="Salamov A."/>
            <person name="Andreopoulos B."/>
            <person name="Baker S."/>
            <person name="Barry K."/>
            <person name="Bills G."/>
            <person name="Bluhm B."/>
            <person name="Cannon C."/>
            <person name="Castanera R."/>
            <person name="Culley D."/>
            <person name="Daum C."/>
            <person name="Ezra D."/>
            <person name="Gonzalez J."/>
            <person name="Henrissat B."/>
            <person name="Kuo A."/>
            <person name="Liang C."/>
            <person name="Lipzen A."/>
            <person name="Lutzoni F."/>
            <person name="Magnuson J."/>
            <person name="Mondo S."/>
            <person name="Nolan M."/>
            <person name="Ohm R."/>
            <person name="Pangilinan J."/>
            <person name="Park H.-J."/>
            <person name="Ramirez L."/>
            <person name="Alfaro M."/>
            <person name="Sun H."/>
            <person name="Tritt A."/>
            <person name="Yoshinaga Y."/>
            <person name="Zwiers L.-H."/>
            <person name="Turgeon B."/>
            <person name="Goodwin S."/>
            <person name="Spatafora J."/>
            <person name="Crous P."/>
            <person name="Grigoriev I."/>
        </authorList>
    </citation>
    <scope>NUCLEOTIDE SEQUENCE</scope>
    <source>
        <strain evidence="1">ATCC 200398</strain>
    </source>
</reference>
<keyword evidence="2" id="KW-1185">Reference proteome</keyword>
<sequence length="1076" mass="117545">MFRHPSTTPPSTPDSRRSSRHVPSTTPAGPPPDHSLPSSTPAGPPPRDRFGNPLQFTLGSQGGRDFNPSPFHSSPTKHEFSGVGSGHFAVPGRPSTHRGRSGLRPNSSPPQAEYEDEEEENGEGENSDYSEEDEGTGDEGRAGEDGDEDEDESMGEGEEEDAEGDEEEDTSIFQGRSRPPNRFSQSAASITQQPISSSPVVRPAAKQSQYDLLNLAKSLAPNPGSETLRESDHVILETERLMGRLHESIASGTPESRSTALSDVAQELLEIWRAPTQPSFSGSLAASGRSTGFSPLVAANRLISLLFSIHCPGQASRNQRPSAFSLVPTRLESRHFVPIPKVLIDWLNNYHNTPAEIATVLKERRGYSASDMFWDAVHASTLRGNFSATLKLLKGAKFDVADTARDDHLGDDGYRGVHLTKANSAAESAIKLLQECPAVTSDDWDVKGQDWSVFRRRVYQALADLQEYAEGDSQNRHSVSQPFQASSFGISQSQNSFNLSMASRRAESNVPWSVYKNLELLYKQLLGGEEEIIAVSADWLEATAALAIWWNGEEDEVPQGSFAASRRSIARSQRVRPVDVTPVQAYCQRLSSALATVLESGEEGFSIATTSPTEVGMACIFDDNIEGVLHILRGWSLTLTSAIAEVATGGDWFRRADGILDQFDQSDLMVLSFNERPRAGLTKDDLLTAYATALASKDRIATSDGKTIREGWELSIQVLERLDDQRTADDRIEQLLNDLPLQSSERVDKIIQLCHTLGLSKHALHVALTYADHLRENTQAYGDTLFYYARAHNSKKIQDVLRILVAQCLVKSLAFPPVGELDDRLSALITSPKQTLTEFARSDPEAAQILSNYLSGYATIRKFYDLRDEEILAHTAGKKPAHRPMARKLAAANALMVIIASAASSIRGGLYDADIETVVQVDVLLCLLGEVLLFIDQPKRTLSLQQIYSLLAAVEDLDTAPSMIQSQCEACFSTALAAAHDGHVPSPRSMLQKSTSNLTTASSQYSLIGSAEFGSMEGQSTESSTVLVKGGSVDDTKRAWDWRKGFRKDASGRDVIRILRLGIAKEIARAFAEGET</sequence>
<organism evidence="1 2">
    <name type="scientific">Lindgomyces ingoldianus</name>
    <dbReference type="NCBI Taxonomy" id="673940"/>
    <lineage>
        <taxon>Eukaryota</taxon>
        <taxon>Fungi</taxon>
        <taxon>Dikarya</taxon>
        <taxon>Ascomycota</taxon>
        <taxon>Pezizomycotina</taxon>
        <taxon>Dothideomycetes</taxon>
        <taxon>Pleosporomycetidae</taxon>
        <taxon>Pleosporales</taxon>
        <taxon>Lindgomycetaceae</taxon>
        <taxon>Lindgomyces</taxon>
    </lineage>
</organism>
<gene>
    <name evidence="1" type="ORF">BDR25DRAFT_339916</name>
</gene>
<dbReference type="Proteomes" id="UP000799755">
    <property type="component" value="Unassembled WGS sequence"/>
</dbReference>